<dbReference type="EMBL" id="JAVRQU010000017">
    <property type="protein sequence ID" value="KAK5693480.1"/>
    <property type="molecule type" value="Genomic_DNA"/>
</dbReference>
<keyword evidence="3" id="KW-0560">Oxidoreductase</keyword>
<keyword evidence="1" id="KW-0285">Flavoprotein</keyword>
<dbReference type="CDD" id="cd04730">
    <property type="entry name" value="NPD_like"/>
    <property type="match status" value="1"/>
</dbReference>
<dbReference type="Pfam" id="PF03060">
    <property type="entry name" value="NMO"/>
    <property type="match status" value="1"/>
</dbReference>
<evidence type="ECO:0000313" key="4">
    <source>
        <dbReference type="EMBL" id="KAK5693480.1"/>
    </source>
</evidence>
<dbReference type="GO" id="GO:0018580">
    <property type="term" value="F:nitronate monooxygenase activity"/>
    <property type="evidence" value="ECO:0007669"/>
    <property type="project" value="InterPro"/>
</dbReference>
<evidence type="ECO:0000256" key="1">
    <source>
        <dbReference type="ARBA" id="ARBA00022630"/>
    </source>
</evidence>
<dbReference type="AlphaFoldDB" id="A0AAN7VUM4"/>
<dbReference type="InterPro" id="IPR013785">
    <property type="entry name" value="Aldolase_TIM"/>
</dbReference>
<reference evidence="4" key="1">
    <citation type="submission" date="2023-08" db="EMBL/GenBank/DDBJ databases">
        <title>Black Yeasts Isolated from many extreme environments.</title>
        <authorList>
            <person name="Coleine C."/>
            <person name="Stajich J.E."/>
            <person name="Selbmann L."/>
        </authorList>
    </citation>
    <scope>NUCLEOTIDE SEQUENCE</scope>
    <source>
        <strain evidence="4">CCFEE 5810</strain>
    </source>
</reference>
<evidence type="ECO:0000256" key="2">
    <source>
        <dbReference type="ARBA" id="ARBA00022643"/>
    </source>
</evidence>
<organism evidence="4 5">
    <name type="scientific">Elasticomyces elasticus</name>
    <dbReference type="NCBI Taxonomy" id="574655"/>
    <lineage>
        <taxon>Eukaryota</taxon>
        <taxon>Fungi</taxon>
        <taxon>Dikarya</taxon>
        <taxon>Ascomycota</taxon>
        <taxon>Pezizomycotina</taxon>
        <taxon>Dothideomycetes</taxon>
        <taxon>Dothideomycetidae</taxon>
        <taxon>Mycosphaerellales</taxon>
        <taxon>Teratosphaeriaceae</taxon>
        <taxon>Elasticomyces</taxon>
    </lineage>
</organism>
<dbReference type="Gene3D" id="3.40.630.30">
    <property type="match status" value="1"/>
</dbReference>
<comment type="caution">
    <text evidence="4">The sequence shown here is derived from an EMBL/GenBank/DDBJ whole genome shotgun (WGS) entry which is preliminary data.</text>
</comment>
<dbReference type="InterPro" id="IPR004136">
    <property type="entry name" value="NMO"/>
</dbReference>
<evidence type="ECO:0000313" key="5">
    <source>
        <dbReference type="Proteomes" id="UP001310594"/>
    </source>
</evidence>
<dbReference type="PANTHER" id="PTHR32332">
    <property type="entry name" value="2-NITROPROPANE DIOXYGENASE"/>
    <property type="match status" value="1"/>
</dbReference>
<dbReference type="SUPFAM" id="SSF51412">
    <property type="entry name" value="Inosine monophosphate dehydrogenase (IMPDH)"/>
    <property type="match status" value="1"/>
</dbReference>
<name>A0AAN7VUM4_9PEZI</name>
<sequence length="573" mass="62405">MARPTLRTPLCEMLGIEYPIILAGMARTSSGPLAAAVSNAGGLGVIGGLGYTPQQMRAIIAELKSNLADKNLPFGVDLALPQVGGSARKTNHDYTHGQLDDLISVVIEEKARLFVSAVGVPPERIIKRLHDAGIFVMNMVGHPKHAHKALTAGVDIVCAQGGEGGGHTGDIATSILIPSVVDVARQYKSPLSGKPATVVAAGGIYNGRSLAAMLSFGAVGAWVGTRFVASEEAGCSQQHKEAVVSAAFEDTLRTLVVSGRPLRVRMNDYIRSWEVDRPQEVKELCESGVVPLQKDMDEDKDVDIPFLMGQVAGVIKEIKPAKAIMQDMPSIAANLPQEPKWKKPNPGRGVCRSRMHAPYFANQGSHPPDWPSAWPQYMEASIEKPSLYLTPLEPEHIRHLSHLVTDPLNGRLFVEVYDEPYRDDDRLAQLFSTHQYDMARYGGAYAVEDRSTMLPVGWVVLKPMGNREPPDTCALFFPKINRMELVGETMLIIGSHAFEVLNATQISCRTGTSGEQSLEDLSKLGFSFMGLWRRQLLEEGVRQGSDSYVAKQADWCTAKVSLTAWLDNTAGSR</sequence>
<evidence type="ECO:0008006" key="6">
    <source>
        <dbReference type="Google" id="ProtNLM"/>
    </source>
</evidence>
<gene>
    <name evidence="4" type="ORF">LTR97_010049</name>
</gene>
<dbReference type="Proteomes" id="UP001310594">
    <property type="component" value="Unassembled WGS sequence"/>
</dbReference>
<evidence type="ECO:0000256" key="3">
    <source>
        <dbReference type="ARBA" id="ARBA00023002"/>
    </source>
</evidence>
<dbReference type="InterPro" id="IPR016181">
    <property type="entry name" value="Acyl_CoA_acyltransferase"/>
</dbReference>
<dbReference type="PANTHER" id="PTHR32332:SF36">
    <property type="entry name" value="2-NITROPROPANE DIOXYGENASE FAMILY, PUTATIVE (AFU_ORTHOLOGUE AFUA_4G07940)-RELATED"/>
    <property type="match status" value="1"/>
</dbReference>
<proteinExistence type="predicted"/>
<accession>A0AAN7VUM4</accession>
<dbReference type="SUPFAM" id="SSF55729">
    <property type="entry name" value="Acyl-CoA N-acyltransferases (Nat)"/>
    <property type="match status" value="1"/>
</dbReference>
<keyword evidence="2" id="KW-0288">FMN</keyword>
<dbReference type="Gene3D" id="3.20.20.70">
    <property type="entry name" value="Aldolase class I"/>
    <property type="match status" value="1"/>
</dbReference>
<protein>
    <recommendedName>
        <fullName evidence="6">Nitronate monooxygenase domain-containing protein</fullName>
    </recommendedName>
</protein>